<dbReference type="PRINTS" id="PR00038">
    <property type="entry name" value="HTHLUXR"/>
</dbReference>
<evidence type="ECO:0000256" key="1">
    <source>
        <dbReference type="SAM" id="MobiDB-lite"/>
    </source>
</evidence>
<sequence length="961" mass="101719">MVDVSPRESEVLALVGEHLSNAEIGARLYISVRTVETHVSSLLRKLEVPDRRALAQRATDRTGTGPAHPAPALPAPLTSFIGRVSERTELTELIKGNRQVTAVGPGGVGKTRLALAVATEAARTYADGVWFVDLVPVGEPDMIATAVAGVLGLGEQPGRDMTGSVVAALADHHALLVLDNCEHVVDGVARFLDRLLARCPGVTVLATSRARLMVPFERVYPVPPLSLTVDGESDAVALFLERAAAVGPPLDPRLRNRLASICERLDGMALAIELAAARYPTLGLDGVTAALSHPLRMLTGGSRADDRHRSVRATLDWSHALLDPADRALLRRVSVFVAPFTVSAAAQVAAAEEGLVADQLARLAGQSLLVVTPSPGGTQYRALETIRQYGAERLTEAGELIDTRSRHLHWCLEQVAGLAVERADWRTRFDPVADDLRAALAWAADRPEQRTNAYRLARHLAELTFTRNLIGESQLRYEQAAALADDPAAAASMLRHAAAVAGCRMRGEDMYRCHRAAAEAALRSRDTAGAATDLATAATSAYRFWSKFERLPSPQEVIALVAEARDLAGDDGAAQAAVALAEAAVLTDAFGAAQGPPDNAVAETIARAERAVALARRTGDPLAESAALDALTGAQCWAGETFASAATARRRVALLTSLPATPASTHELLDALGNAAEASLGAGDLPAARRWARQIADHPLLAEVSHRATSWLLVADALAGNVDEVLAGGVRFLEAWQRAGSPARSILAPAAAGVAMIHGLRDDRDARRSWNAVLEQLGMPPEHVYGYGAVFDAMLLLHQGRAPEALERMAPEPGEVWKWLTWIWLHWYVALRAEAAVLAGSPDARDRLTEARTVVAGNPVAEALVERAEALLDGDREALLAAAGAFDAVGCRYQSARTLVFAGGAHAERGAAVLDALGLTPMDPRHRGADPHVATAAAHHTGQPARARGGVRSPAVPSQGV</sequence>
<dbReference type="Gene3D" id="1.10.10.10">
    <property type="entry name" value="Winged helix-like DNA-binding domain superfamily/Winged helix DNA-binding domain"/>
    <property type="match status" value="1"/>
</dbReference>
<feature type="domain" description="HTH luxR-type" evidence="2">
    <location>
        <begin position="1"/>
        <end position="62"/>
    </location>
</feature>
<dbReference type="SMART" id="SM00421">
    <property type="entry name" value="HTH_LUXR"/>
    <property type="match status" value="1"/>
</dbReference>
<dbReference type="GO" id="GO:0003677">
    <property type="term" value="F:DNA binding"/>
    <property type="evidence" value="ECO:0007669"/>
    <property type="project" value="InterPro"/>
</dbReference>
<reference evidence="3" key="1">
    <citation type="submission" date="2024-01" db="EMBL/GenBank/DDBJ databases">
        <title>The genome sequence of Micromonospora mangrovi CCTCC AA 2012012.</title>
        <authorList>
            <person name="Gao J."/>
        </authorList>
    </citation>
    <scope>NUCLEOTIDE SEQUENCE</scope>
    <source>
        <strain evidence="3">CCTCC AA 2012012</strain>
    </source>
</reference>
<evidence type="ECO:0000313" key="4">
    <source>
        <dbReference type="EMBL" id="XCH76283.1"/>
    </source>
</evidence>
<dbReference type="PROSITE" id="PS50043">
    <property type="entry name" value="HTH_LUXR_2"/>
    <property type="match status" value="1"/>
</dbReference>
<dbReference type="RefSeq" id="WP_350936522.1">
    <property type="nucleotide sequence ID" value="NZ_CP157762.1"/>
</dbReference>
<organism evidence="3">
    <name type="scientific">Micromonospora sp. CCTCC AA 2012012</name>
    <dbReference type="NCBI Taxonomy" id="3111921"/>
    <lineage>
        <taxon>Bacteria</taxon>
        <taxon>Bacillati</taxon>
        <taxon>Actinomycetota</taxon>
        <taxon>Actinomycetes</taxon>
        <taxon>Micromonosporales</taxon>
        <taxon>Micromonosporaceae</taxon>
        <taxon>Micromonospora</taxon>
    </lineage>
</organism>
<dbReference type="Gene3D" id="3.40.50.300">
    <property type="entry name" value="P-loop containing nucleotide triphosphate hydrolases"/>
    <property type="match status" value="1"/>
</dbReference>
<dbReference type="EMBL" id="CP157762">
    <property type="protein sequence ID" value="XBP95580.1"/>
    <property type="molecule type" value="Genomic_DNA"/>
</dbReference>
<dbReference type="InterPro" id="IPR000792">
    <property type="entry name" value="Tscrpt_reg_LuxR_C"/>
</dbReference>
<dbReference type="Pfam" id="PF00196">
    <property type="entry name" value="GerE"/>
    <property type="match status" value="1"/>
</dbReference>
<dbReference type="SUPFAM" id="SSF46894">
    <property type="entry name" value="C-terminal effector domain of the bipartite response regulators"/>
    <property type="match status" value="1"/>
</dbReference>
<evidence type="ECO:0000313" key="3">
    <source>
        <dbReference type="EMBL" id="XBP95580.1"/>
    </source>
</evidence>
<dbReference type="AlphaFoldDB" id="A0AAU7MDV7"/>
<reference evidence="4" key="2">
    <citation type="submission" date="2024-06" db="EMBL/GenBank/DDBJ databases">
        <title>Micromonospora mangrovi CCTCC AA 2012012 genome sequences.</title>
        <authorList>
            <person name="Gao J."/>
        </authorList>
    </citation>
    <scope>NUCLEOTIDE SEQUENCE</scope>
    <source>
        <strain evidence="4">CCTCC AA 2012012</strain>
    </source>
</reference>
<dbReference type="GO" id="GO:0006355">
    <property type="term" value="P:regulation of DNA-templated transcription"/>
    <property type="evidence" value="ECO:0007669"/>
    <property type="project" value="InterPro"/>
</dbReference>
<proteinExistence type="predicted"/>
<dbReference type="InterPro" id="IPR058852">
    <property type="entry name" value="HTH_77"/>
</dbReference>
<dbReference type="EMBL" id="CP159342">
    <property type="protein sequence ID" value="XCH76283.1"/>
    <property type="molecule type" value="Genomic_DNA"/>
</dbReference>
<feature type="region of interest" description="Disordered" evidence="1">
    <location>
        <begin position="53"/>
        <end position="72"/>
    </location>
</feature>
<dbReference type="InterPro" id="IPR016032">
    <property type="entry name" value="Sig_transdc_resp-reg_C-effctor"/>
</dbReference>
<dbReference type="PANTHER" id="PTHR47691:SF3">
    <property type="entry name" value="HTH-TYPE TRANSCRIPTIONAL REGULATOR RV0890C-RELATED"/>
    <property type="match status" value="1"/>
</dbReference>
<accession>A0AAU7MDV7</accession>
<dbReference type="InterPro" id="IPR036388">
    <property type="entry name" value="WH-like_DNA-bd_sf"/>
</dbReference>
<dbReference type="PANTHER" id="PTHR47691">
    <property type="entry name" value="REGULATOR-RELATED"/>
    <property type="match status" value="1"/>
</dbReference>
<feature type="region of interest" description="Disordered" evidence="1">
    <location>
        <begin position="927"/>
        <end position="961"/>
    </location>
</feature>
<name>A0AAU7MDV7_9ACTN</name>
<dbReference type="Pfam" id="PF25872">
    <property type="entry name" value="HTH_77"/>
    <property type="match status" value="1"/>
</dbReference>
<dbReference type="InterPro" id="IPR027417">
    <property type="entry name" value="P-loop_NTPase"/>
</dbReference>
<dbReference type="CDD" id="cd06170">
    <property type="entry name" value="LuxR_C_like"/>
    <property type="match status" value="1"/>
</dbReference>
<gene>
    <name evidence="4" type="ORF">ABUL08_09385</name>
    <name evidence="3" type="ORF">VK199_09340</name>
</gene>
<evidence type="ECO:0000259" key="2">
    <source>
        <dbReference type="PROSITE" id="PS50043"/>
    </source>
</evidence>
<dbReference type="SUPFAM" id="SSF52540">
    <property type="entry name" value="P-loop containing nucleoside triphosphate hydrolases"/>
    <property type="match status" value="1"/>
</dbReference>
<protein>
    <submittedName>
        <fullName evidence="3">LuxR C-terminal-related transcriptional regulator</fullName>
    </submittedName>
</protein>